<feature type="domain" description="NTP pyrophosphohydrolase MazG-like" evidence="1">
    <location>
        <begin position="34"/>
        <end position="104"/>
    </location>
</feature>
<dbReference type="EMBL" id="MFIW01000044">
    <property type="protein sequence ID" value="OGF97866.1"/>
    <property type="molecule type" value="Genomic_DNA"/>
</dbReference>
<dbReference type="GO" id="GO:0006203">
    <property type="term" value="P:dGTP catabolic process"/>
    <property type="evidence" value="ECO:0007669"/>
    <property type="project" value="TreeGrafter"/>
</dbReference>
<dbReference type="InterPro" id="IPR011551">
    <property type="entry name" value="NTP_PyrPHydrolase_MazG"/>
</dbReference>
<dbReference type="GO" id="GO:0046076">
    <property type="term" value="P:dTTP catabolic process"/>
    <property type="evidence" value="ECO:0007669"/>
    <property type="project" value="TreeGrafter"/>
</dbReference>
<dbReference type="Pfam" id="PF03819">
    <property type="entry name" value="MazG"/>
    <property type="match status" value="2"/>
</dbReference>
<feature type="domain" description="NTP pyrophosphohydrolase MazG-like" evidence="1">
    <location>
        <begin position="171"/>
        <end position="225"/>
    </location>
</feature>
<dbReference type="SUPFAM" id="SSF101386">
    <property type="entry name" value="all-alpha NTP pyrophosphatases"/>
    <property type="match status" value="2"/>
</dbReference>
<dbReference type="GO" id="GO:0046052">
    <property type="term" value="P:UTP catabolic process"/>
    <property type="evidence" value="ECO:0007669"/>
    <property type="project" value="TreeGrafter"/>
</dbReference>
<dbReference type="InterPro" id="IPR048011">
    <property type="entry name" value="NTP-PPase_MazG-like_C"/>
</dbReference>
<dbReference type="Proteomes" id="UP000179034">
    <property type="component" value="Unassembled WGS sequence"/>
</dbReference>
<gene>
    <name evidence="2" type="ORF">A2Z06_00285</name>
</gene>
<reference evidence="2 3" key="1">
    <citation type="journal article" date="2016" name="Nat. Commun.">
        <title>Thousands of microbial genomes shed light on interconnected biogeochemical processes in an aquifer system.</title>
        <authorList>
            <person name="Anantharaman K."/>
            <person name="Brown C.T."/>
            <person name="Hug L.A."/>
            <person name="Sharon I."/>
            <person name="Castelle C.J."/>
            <person name="Probst A.J."/>
            <person name="Thomas B.C."/>
            <person name="Singh A."/>
            <person name="Wilkins M.J."/>
            <person name="Karaoz U."/>
            <person name="Brodie E.L."/>
            <person name="Williams K.H."/>
            <person name="Hubbard S.S."/>
            <person name="Banfield J.F."/>
        </authorList>
    </citation>
    <scope>NUCLEOTIDE SEQUENCE [LARGE SCALE GENOMIC DNA]</scope>
</reference>
<dbReference type="PANTHER" id="PTHR30522">
    <property type="entry name" value="NUCLEOSIDE TRIPHOSPHATE PYROPHOSPHOHYDROLASE"/>
    <property type="match status" value="1"/>
</dbReference>
<evidence type="ECO:0000259" key="1">
    <source>
        <dbReference type="Pfam" id="PF03819"/>
    </source>
</evidence>
<sequence length="271" mass="30661">MARRKAGKFEDIIDLLVFLRSPGGCPWDRSKDAKDLKPYLLEECHELMEAIDSGETQALVDELGDLLLHCAFLTAIGQEGGIFTSRDVFERLEAKIRRRHPHLFPDGESKASPEGWESIKQKERQRMGRIGISEGIPATLPPLLKAFRIQERAAAWKFDWSSPDGALLKGAEERGEVEHAYRSGDRPEAEQEIGDLLFAVVNLSRLLDIHPEDALSKTIRKFARRFDRLAVRATECGLVLGEASLEELDRIWEAIKKEEDLGEEKDTRGMK</sequence>
<dbReference type="NCBIfam" id="NF007113">
    <property type="entry name" value="PRK09562.1"/>
    <property type="match status" value="1"/>
</dbReference>
<dbReference type="NCBIfam" id="TIGR00444">
    <property type="entry name" value="mazG"/>
    <property type="match status" value="1"/>
</dbReference>
<dbReference type="AlphaFoldDB" id="A0A1F5YD21"/>
<protein>
    <recommendedName>
        <fullName evidence="1">NTP pyrophosphohydrolase MazG-like domain-containing protein</fullName>
    </recommendedName>
</protein>
<proteinExistence type="predicted"/>
<name>A0A1F5YD21_9BACT</name>
<dbReference type="InterPro" id="IPR048015">
    <property type="entry name" value="NTP-PPase_MazG-like_N"/>
</dbReference>
<dbReference type="GO" id="GO:0046061">
    <property type="term" value="P:dATP catabolic process"/>
    <property type="evidence" value="ECO:0007669"/>
    <property type="project" value="TreeGrafter"/>
</dbReference>
<dbReference type="GO" id="GO:0046081">
    <property type="term" value="P:dUTP catabolic process"/>
    <property type="evidence" value="ECO:0007669"/>
    <property type="project" value="TreeGrafter"/>
</dbReference>
<evidence type="ECO:0000313" key="3">
    <source>
        <dbReference type="Proteomes" id="UP000179034"/>
    </source>
</evidence>
<dbReference type="Gene3D" id="1.10.287.1080">
    <property type="entry name" value="MazG-like"/>
    <property type="match status" value="2"/>
</dbReference>
<dbReference type="PANTHER" id="PTHR30522:SF0">
    <property type="entry name" value="NUCLEOSIDE TRIPHOSPHATE PYROPHOSPHOHYDROLASE"/>
    <property type="match status" value="1"/>
</dbReference>
<dbReference type="CDD" id="cd11528">
    <property type="entry name" value="NTP-PPase_MazG_Nterm"/>
    <property type="match status" value="1"/>
</dbReference>
<dbReference type="CDD" id="cd11529">
    <property type="entry name" value="NTP-PPase_MazG_Cterm"/>
    <property type="match status" value="1"/>
</dbReference>
<evidence type="ECO:0000313" key="2">
    <source>
        <dbReference type="EMBL" id="OGF97866.1"/>
    </source>
</evidence>
<comment type="caution">
    <text evidence="2">The sequence shown here is derived from an EMBL/GenBank/DDBJ whole genome shotgun (WGS) entry which is preliminary data.</text>
</comment>
<organism evidence="2 3">
    <name type="scientific">Candidatus Glassbacteria bacterium RBG_16_58_8</name>
    <dbReference type="NCBI Taxonomy" id="1817866"/>
    <lineage>
        <taxon>Bacteria</taxon>
        <taxon>Candidatus Glassiibacteriota</taxon>
    </lineage>
</organism>
<dbReference type="GO" id="GO:0046047">
    <property type="term" value="P:TTP catabolic process"/>
    <property type="evidence" value="ECO:0007669"/>
    <property type="project" value="TreeGrafter"/>
</dbReference>
<accession>A0A1F5YD21</accession>
<dbReference type="InterPro" id="IPR004518">
    <property type="entry name" value="MazG-like_dom"/>
</dbReference>
<dbReference type="GO" id="GO:0047429">
    <property type="term" value="F:nucleoside triphosphate diphosphatase activity"/>
    <property type="evidence" value="ECO:0007669"/>
    <property type="project" value="InterPro"/>
</dbReference>